<feature type="compositionally biased region" description="Polar residues" evidence="1">
    <location>
        <begin position="266"/>
        <end position="285"/>
    </location>
</feature>
<dbReference type="AlphaFoldDB" id="A0A4P9WHE7"/>
<evidence type="ECO:0000256" key="1">
    <source>
        <dbReference type="SAM" id="MobiDB-lite"/>
    </source>
</evidence>
<evidence type="ECO:0000313" key="2">
    <source>
        <dbReference type="EMBL" id="RKO91273.1"/>
    </source>
</evidence>
<dbReference type="SUPFAM" id="SSF52047">
    <property type="entry name" value="RNI-like"/>
    <property type="match status" value="1"/>
</dbReference>
<gene>
    <name evidence="2" type="ORF">BDK51DRAFT_39653</name>
</gene>
<organism evidence="2 3">
    <name type="scientific">Blyttiomyces helicus</name>
    <dbReference type="NCBI Taxonomy" id="388810"/>
    <lineage>
        <taxon>Eukaryota</taxon>
        <taxon>Fungi</taxon>
        <taxon>Fungi incertae sedis</taxon>
        <taxon>Chytridiomycota</taxon>
        <taxon>Chytridiomycota incertae sedis</taxon>
        <taxon>Chytridiomycetes</taxon>
        <taxon>Chytridiomycetes incertae sedis</taxon>
        <taxon>Blyttiomyces</taxon>
    </lineage>
</organism>
<feature type="region of interest" description="Disordered" evidence="1">
    <location>
        <begin position="265"/>
        <end position="285"/>
    </location>
</feature>
<evidence type="ECO:0000313" key="3">
    <source>
        <dbReference type="Proteomes" id="UP000269721"/>
    </source>
</evidence>
<reference evidence="3" key="1">
    <citation type="journal article" date="2018" name="Nat. Microbiol.">
        <title>Leveraging single-cell genomics to expand the fungal tree of life.</title>
        <authorList>
            <person name="Ahrendt S.R."/>
            <person name="Quandt C.A."/>
            <person name="Ciobanu D."/>
            <person name="Clum A."/>
            <person name="Salamov A."/>
            <person name="Andreopoulos B."/>
            <person name="Cheng J.F."/>
            <person name="Woyke T."/>
            <person name="Pelin A."/>
            <person name="Henrissat B."/>
            <person name="Reynolds N.K."/>
            <person name="Benny G.L."/>
            <person name="Smith M.E."/>
            <person name="James T.Y."/>
            <person name="Grigoriev I.V."/>
        </authorList>
    </citation>
    <scope>NUCLEOTIDE SEQUENCE [LARGE SCALE GENOMIC DNA]</scope>
</reference>
<keyword evidence="3" id="KW-1185">Reference proteome</keyword>
<dbReference type="Gene3D" id="3.80.10.10">
    <property type="entry name" value="Ribonuclease Inhibitor"/>
    <property type="match status" value="1"/>
</dbReference>
<sequence>MPPCRDALTRTDTAVKSAELGQLSPAEPQARIRAEVVPSVAKSVAKSNSALRHGGEGEGASTAVVLPKIHTPPLLPSPPKLPMLDACCDSQAGDFAPHALAFTRSSASTSLLLPLSDSSSLGVTLESASTVPRVLRDTPAPSKLLLDVAEHACPVCLRSLDVAAPPGARKTLCISIFRAARDGASSAGGALVVDVAWLLRNGELRRRQKRGGSANRSRGPQSLAKYCDSVLLQPRLQGVERRGDGGPVAGQSRLHADMASLGDSMRLSTIDPTSPACSDPARTSSDSAFVETFPVKMLRWKSSGRPTPRDKPSSRASNVSSSSTSNYPDLNAIHIASCLNLIRWTATTSAVEHVATNSPNLMILSADYFIANPSHSITAQNIVTIAAGCPLLVAIDLSGGEDRVTDEVVQALLHHCPAILELNLSDTAVTINTIQALKSYRPLTLLALGEYLRDSVPEEVRLFETVDTEIALGELLSVCGSLLTRLQICKPGWRMGFDLAILLADSIKKLRALYLVGNNSARCISWLTHRLPELRHLEIEDHDAEDLRAAVPGRVLLHVPYASEQFNAHGKYWDRLAGILPP</sequence>
<accession>A0A4P9WHE7</accession>
<name>A0A4P9WHE7_9FUNG</name>
<dbReference type="EMBL" id="KZ995144">
    <property type="protein sequence ID" value="RKO91273.1"/>
    <property type="molecule type" value="Genomic_DNA"/>
</dbReference>
<protein>
    <submittedName>
        <fullName evidence="2">Uncharacterized protein</fullName>
    </submittedName>
</protein>
<dbReference type="Proteomes" id="UP000269721">
    <property type="component" value="Unassembled WGS sequence"/>
</dbReference>
<dbReference type="OrthoDB" id="10257471at2759"/>
<feature type="region of interest" description="Disordered" evidence="1">
    <location>
        <begin position="300"/>
        <end position="324"/>
    </location>
</feature>
<proteinExistence type="predicted"/>
<dbReference type="InterPro" id="IPR032675">
    <property type="entry name" value="LRR_dom_sf"/>
</dbReference>
<feature type="compositionally biased region" description="Low complexity" evidence="1">
    <location>
        <begin position="314"/>
        <end position="324"/>
    </location>
</feature>